<name>A0ABD0LJ01_9CAEN</name>
<organism evidence="1 2">
    <name type="scientific">Batillaria attramentaria</name>
    <dbReference type="NCBI Taxonomy" id="370345"/>
    <lineage>
        <taxon>Eukaryota</taxon>
        <taxon>Metazoa</taxon>
        <taxon>Spiralia</taxon>
        <taxon>Lophotrochozoa</taxon>
        <taxon>Mollusca</taxon>
        <taxon>Gastropoda</taxon>
        <taxon>Caenogastropoda</taxon>
        <taxon>Sorbeoconcha</taxon>
        <taxon>Cerithioidea</taxon>
        <taxon>Batillariidae</taxon>
        <taxon>Batillaria</taxon>
    </lineage>
</organism>
<dbReference type="AlphaFoldDB" id="A0ABD0LJ01"/>
<gene>
    <name evidence="1" type="ORF">BaRGS_00009151</name>
</gene>
<dbReference type="Proteomes" id="UP001519460">
    <property type="component" value="Unassembled WGS sequence"/>
</dbReference>
<keyword evidence="2" id="KW-1185">Reference proteome</keyword>
<accession>A0ABD0LJ01</accession>
<sequence>MERPLYSALNASWLNKPTAFANQRTLFHLQIYSSHEALKLFVICRSQGSLVELKPELPRQLNLLQFFPANWYLPALITSLGEFCWISAKEVELTDNVKVA</sequence>
<comment type="caution">
    <text evidence="1">The sequence shown here is derived from an EMBL/GenBank/DDBJ whole genome shotgun (WGS) entry which is preliminary data.</text>
</comment>
<reference evidence="1 2" key="1">
    <citation type="journal article" date="2023" name="Sci. Data">
        <title>Genome assembly of the Korean intertidal mud-creeper Batillaria attramentaria.</title>
        <authorList>
            <person name="Patra A.K."/>
            <person name="Ho P.T."/>
            <person name="Jun S."/>
            <person name="Lee S.J."/>
            <person name="Kim Y."/>
            <person name="Won Y.J."/>
        </authorList>
    </citation>
    <scope>NUCLEOTIDE SEQUENCE [LARGE SCALE GENOMIC DNA]</scope>
    <source>
        <strain evidence="1">Wonlab-2016</strain>
    </source>
</reference>
<dbReference type="EMBL" id="JACVVK020000043">
    <property type="protein sequence ID" value="KAK7499499.1"/>
    <property type="molecule type" value="Genomic_DNA"/>
</dbReference>
<evidence type="ECO:0000313" key="2">
    <source>
        <dbReference type="Proteomes" id="UP001519460"/>
    </source>
</evidence>
<evidence type="ECO:0000313" key="1">
    <source>
        <dbReference type="EMBL" id="KAK7499499.1"/>
    </source>
</evidence>
<protein>
    <submittedName>
        <fullName evidence="1">Uncharacterized protein</fullName>
    </submittedName>
</protein>
<proteinExistence type="predicted"/>